<dbReference type="EMBL" id="CP015607">
    <property type="protein sequence ID" value="APT45388.1"/>
    <property type="molecule type" value="Genomic_DNA"/>
</dbReference>
<dbReference type="RefSeq" id="WP_075621846.1">
    <property type="nucleotide sequence ID" value="NZ_CP015607.1"/>
</dbReference>
<sequence>MKWLYKYDKKYNYIPGEEIQVEDNAELPEFYCEIKPPDGMYLAKFDPGKGTWFESATKEYIESLQPPEPEPGITDLLKKQNALLSLQVARLQADVEALKGGGAS</sequence>
<evidence type="ECO:0000313" key="2">
    <source>
        <dbReference type="Proteomes" id="UP000185426"/>
    </source>
</evidence>
<gene>
    <name evidence="1" type="ORF">BSA145_05295</name>
</gene>
<name>A0A1L6ZFV0_BACIA</name>
<dbReference type="Proteomes" id="UP000185426">
    <property type="component" value="Chromosome"/>
</dbReference>
<dbReference type="AlphaFoldDB" id="A0A1L6ZFV0"/>
<organism evidence="1 2">
    <name type="scientific">Bacillus safensis</name>
    <dbReference type="NCBI Taxonomy" id="561879"/>
    <lineage>
        <taxon>Bacteria</taxon>
        <taxon>Bacillati</taxon>
        <taxon>Bacillota</taxon>
        <taxon>Bacilli</taxon>
        <taxon>Bacillales</taxon>
        <taxon>Bacillaceae</taxon>
        <taxon>Bacillus</taxon>
    </lineage>
</organism>
<evidence type="ECO:0000313" key="1">
    <source>
        <dbReference type="EMBL" id="APT45388.1"/>
    </source>
</evidence>
<reference evidence="1 2" key="1">
    <citation type="submission" date="2016-05" db="EMBL/GenBank/DDBJ databases">
        <title>Complete Genome and Methylome Analysis of Psychrotrophic Bacterial Isolates from Antarctic Lake Untersee.</title>
        <authorList>
            <person name="Fomenkov A."/>
            <person name="Akimov V.N."/>
            <person name="Vasilyeva L.V."/>
            <person name="Andersen D."/>
            <person name="Vincze T."/>
            <person name="Roberts R.J."/>
        </authorList>
    </citation>
    <scope>NUCLEOTIDE SEQUENCE [LARGE SCALE GENOMIC DNA]</scope>
    <source>
        <strain evidence="1 2">U14-5</strain>
    </source>
</reference>
<protein>
    <submittedName>
        <fullName evidence="1">Uncharacterized protein</fullName>
    </submittedName>
</protein>
<proteinExistence type="predicted"/>
<accession>A0A1L6ZFV0</accession>